<evidence type="ECO:0000313" key="2">
    <source>
        <dbReference type="EMBL" id="RIX99146.1"/>
    </source>
</evidence>
<protein>
    <submittedName>
        <fullName evidence="2">Uncharacterized protein</fullName>
    </submittedName>
</protein>
<dbReference type="OrthoDB" id="9834923at2"/>
<keyword evidence="1" id="KW-0472">Membrane</keyword>
<dbReference type="Proteomes" id="UP000265750">
    <property type="component" value="Unassembled WGS sequence"/>
</dbReference>
<dbReference type="AlphaFoldDB" id="A0A3A1WG48"/>
<sequence length="87" mass="9521">MAGFDRLQDAEQALLPCHVISFALAPTCFVLLTIWKAPPWLVVPFGALGAWRSGFSNSDCGTAAFGFLVNPVERRAWVGRGRCIRVN</sequence>
<organism evidence="2 3">
    <name type="scientific">Aureimonas flava</name>
    <dbReference type="NCBI Taxonomy" id="2320271"/>
    <lineage>
        <taxon>Bacteria</taxon>
        <taxon>Pseudomonadati</taxon>
        <taxon>Pseudomonadota</taxon>
        <taxon>Alphaproteobacteria</taxon>
        <taxon>Hyphomicrobiales</taxon>
        <taxon>Aurantimonadaceae</taxon>
        <taxon>Aureimonas</taxon>
    </lineage>
</organism>
<keyword evidence="1" id="KW-0812">Transmembrane</keyword>
<name>A0A3A1WG48_9HYPH</name>
<reference evidence="3" key="1">
    <citation type="submission" date="2018-09" db="EMBL/GenBank/DDBJ databases">
        <authorList>
            <person name="Tuo L."/>
        </authorList>
    </citation>
    <scope>NUCLEOTIDE SEQUENCE [LARGE SCALE GENOMIC DNA]</scope>
    <source>
        <strain evidence="3">M2BS4Y-1</strain>
    </source>
</reference>
<proteinExistence type="predicted"/>
<keyword evidence="1" id="KW-1133">Transmembrane helix</keyword>
<keyword evidence="3" id="KW-1185">Reference proteome</keyword>
<gene>
    <name evidence="2" type="ORF">D3218_15345</name>
</gene>
<evidence type="ECO:0000256" key="1">
    <source>
        <dbReference type="SAM" id="Phobius"/>
    </source>
</evidence>
<evidence type="ECO:0000313" key="3">
    <source>
        <dbReference type="Proteomes" id="UP000265750"/>
    </source>
</evidence>
<accession>A0A3A1WG48</accession>
<comment type="caution">
    <text evidence="2">The sequence shown here is derived from an EMBL/GenBank/DDBJ whole genome shotgun (WGS) entry which is preliminary data.</text>
</comment>
<dbReference type="EMBL" id="QYRN01000008">
    <property type="protein sequence ID" value="RIX99146.1"/>
    <property type="molecule type" value="Genomic_DNA"/>
</dbReference>
<feature type="transmembrane region" description="Helical" evidence="1">
    <location>
        <begin position="12"/>
        <end position="35"/>
    </location>
</feature>